<protein>
    <recommendedName>
        <fullName evidence="3">Atypical Rib domain-containing protein</fullName>
    </recommendedName>
</protein>
<evidence type="ECO:0000256" key="1">
    <source>
        <dbReference type="ARBA" id="ARBA00022729"/>
    </source>
</evidence>
<evidence type="ECO:0000313" key="5">
    <source>
        <dbReference type="Proteomes" id="UP001156146"/>
    </source>
</evidence>
<name>A0ABT6QAR0_9STRE</name>
<dbReference type="Pfam" id="PF18938">
    <property type="entry name" value="aRib"/>
    <property type="match status" value="1"/>
</dbReference>
<evidence type="ECO:0000256" key="2">
    <source>
        <dbReference type="SAM" id="MobiDB-lite"/>
    </source>
</evidence>
<keyword evidence="1" id="KW-0732">Signal</keyword>
<dbReference type="InterPro" id="IPR044024">
    <property type="entry name" value="aRib"/>
</dbReference>
<feature type="domain" description="Atypical Rib" evidence="3">
    <location>
        <begin position="2"/>
        <end position="48"/>
    </location>
</feature>
<reference evidence="4" key="1">
    <citation type="submission" date="2023-05" db="EMBL/GenBank/DDBJ databases">
        <title>Streptococcus hohhotensis sp. nov., isolated from the breast milk of healthy women.</title>
        <authorList>
            <person name="Liu W."/>
        </authorList>
    </citation>
    <scope>NUCLEOTIDE SEQUENCE</scope>
    <source>
        <strain evidence="4">IMAU99199</strain>
    </source>
</reference>
<evidence type="ECO:0000313" key="4">
    <source>
        <dbReference type="EMBL" id="MDI2138558.1"/>
    </source>
</evidence>
<feature type="region of interest" description="Disordered" evidence="2">
    <location>
        <begin position="47"/>
        <end position="86"/>
    </location>
</feature>
<dbReference type="Gene3D" id="3.10.20.890">
    <property type="match status" value="2"/>
</dbReference>
<dbReference type="Proteomes" id="UP001156146">
    <property type="component" value="Unassembled WGS sequence"/>
</dbReference>
<comment type="caution">
    <text evidence="4">The sequence shown here is derived from an EMBL/GenBank/DDBJ whole genome shotgun (WGS) entry which is preliminary data.</text>
</comment>
<sequence length="86" mass="8981">PEEKKAIEDKVKAVNPDATVVVDDKGNATVTTPEGKTAVIPAADLTKDSEAATKPNAGNDIVKPADKTAVKDPANLTKEEKKAIED</sequence>
<feature type="non-terminal residue" evidence="4">
    <location>
        <position position="1"/>
    </location>
</feature>
<gene>
    <name evidence="4" type="ORF">K4Z77_000010</name>
</gene>
<dbReference type="RefSeq" id="WP_224218082.1">
    <property type="nucleotide sequence ID" value="NZ_JAIRCA020000001.1"/>
</dbReference>
<evidence type="ECO:0000259" key="3">
    <source>
        <dbReference type="Pfam" id="PF18938"/>
    </source>
</evidence>
<organism evidence="4 5">
    <name type="scientific">Streptococcus hohhotensis</name>
    <dbReference type="NCBI Taxonomy" id="2866998"/>
    <lineage>
        <taxon>Bacteria</taxon>
        <taxon>Bacillati</taxon>
        <taxon>Bacillota</taxon>
        <taxon>Bacilli</taxon>
        <taxon>Lactobacillales</taxon>
        <taxon>Streptococcaceae</taxon>
        <taxon>Streptococcus</taxon>
        <taxon>Streptococcus mitis group</taxon>
    </lineage>
</organism>
<accession>A0ABT6QAR0</accession>
<feature type="non-terminal residue" evidence="4">
    <location>
        <position position="86"/>
    </location>
</feature>
<dbReference type="EMBL" id="JAIRCA020000001">
    <property type="protein sequence ID" value="MDI2138558.1"/>
    <property type="molecule type" value="Genomic_DNA"/>
</dbReference>
<feature type="compositionally biased region" description="Basic and acidic residues" evidence="2">
    <location>
        <begin position="77"/>
        <end position="86"/>
    </location>
</feature>
<keyword evidence="5" id="KW-1185">Reference proteome</keyword>
<proteinExistence type="predicted"/>